<accession>A0AAD6GRQ9</accession>
<feature type="coiled-coil region" evidence="1">
    <location>
        <begin position="105"/>
        <end position="132"/>
    </location>
</feature>
<keyword evidence="1" id="KW-0175">Coiled coil</keyword>
<name>A0AAD6GRQ9_9EURO</name>
<comment type="caution">
    <text evidence="2">The sequence shown here is derived from an EMBL/GenBank/DDBJ whole genome shotgun (WGS) entry which is preliminary data.</text>
</comment>
<reference evidence="2" key="2">
    <citation type="submission" date="2023-01" db="EMBL/GenBank/DDBJ databases">
        <authorList>
            <person name="Petersen C."/>
        </authorList>
    </citation>
    <scope>NUCLEOTIDE SEQUENCE</scope>
    <source>
        <strain evidence="2">IBT 12815</strain>
    </source>
</reference>
<keyword evidence="3" id="KW-1185">Reference proteome</keyword>
<protein>
    <submittedName>
        <fullName evidence="2">Uncharacterized protein</fullName>
    </submittedName>
</protein>
<evidence type="ECO:0000313" key="2">
    <source>
        <dbReference type="EMBL" id="KAJ5588721.1"/>
    </source>
</evidence>
<dbReference type="EMBL" id="JAQJAE010000006">
    <property type="protein sequence ID" value="KAJ5588721.1"/>
    <property type="molecule type" value="Genomic_DNA"/>
</dbReference>
<dbReference type="Proteomes" id="UP001213799">
    <property type="component" value="Unassembled WGS sequence"/>
</dbReference>
<dbReference type="AlphaFoldDB" id="A0AAD6GRQ9"/>
<reference evidence="2" key="1">
    <citation type="journal article" date="2023" name="IMA Fungus">
        <title>Comparative genomic study of the Penicillium genus elucidates a diverse pangenome and 15 lateral gene transfer events.</title>
        <authorList>
            <person name="Petersen C."/>
            <person name="Sorensen T."/>
            <person name="Nielsen M.R."/>
            <person name="Sondergaard T.E."/>
            <person name="Sorensen J.L."/>
            <person name="Fitzpatrick D.A."/>
            <person name="Frisvad J.C."/>
            <person name="Nielsen K.L."/>
        </authorList>
    </citation>
    <scope>NUCLEOTIDE SEQUENCE</scope>
    <source>
        <strain evidence="2">IBT 12815</strain>
    </source>
</reference>
<evidence type="ECO:0000256" key="1">
    <source>
        <dbReference type="SAM" id="Coils"/>
    </source>
</evidence>
<organism evidence="2 3">
    <name type="scientific">Penicillium hordei</name>
    <dbReference type="NCBI Taxonomy" id="40994"/>
    <lineage>
        <taxon>Eukaryota</taxon>
        <taxon>Fungi</taxon>
        <taxon>Dikarya</taxon>
        <taxon>Ascomycota</taxon>
        <taxon>Pezizomycotina</taxon>
        <taxon>Eurotiomycetes</taxon>
        <taxon>Eurotiomycetidae</taxon>
        <taxon>Eurotiales</taxon>
        <taxon>Aspergillaceae</taxon>
        <taxon>Penicillium</taxon>
    </lineage>
</organism>
<dbReference type="GeneID" id="81592695"/>
<proteinExistence type="predicted"/>
<evidence type="ECO:0000313" key="3">
    <source>
        <dbReference type="Proteomes" id="UP001213799"/>
    </source>
</evidence>
<sequence>MPSFNADFVPSADTEAWGSQIDRMWQNSGRPYQGTRCLPTKGQEGPLYPLLSAALKGTATALEGLAPAVDYLAAGLPGVYGVAAPGLLLNLQRAKGEIEYLSEFVQRQRRTIEEQTQEIMILSQELSKSQAVIAEQANDKPGISSSL</sequence>
<dbReference type="RefSeq" id="XP_056747740.1">
    <property type="nucleotide sequence ID" value="XM_056902453.1"/>
</dbReference>
<gene>
    <name evidence="2" type="ORF">N7537_011399</name>
</gene>